<accession>A0A8D1TM24</accession>
<dbReference type="Proteomes" id="UP000694725">
    <property type="component" value="Unplaced"/>
</dbReference>
<dbReference type="Proteomes" id="UP000694723">
    <property type="component" value="Unplaced"/>
</dbReference>
<dbReference type="Pfam" id="PF01963">
    <property type="entry name" value="TraB_PrgY_gumN"/>
    <property type="match status" value="2"/>
</dbReference>
<dbReference type="Ensembl" id="ENSSSCT00050088553.1">
    <property type="protein sequence ID" value="ENSSSCP00050037974.1"/>
    <property type="gene ID" value="ENSSSCG00050065019.1"/>
</dbReference>
<protein>
    <submittedName>
        <fullName evidence="2">TraB domain containing</fullName>
    </submittedName>
</protein>
<dbReference type="PANTHER" id="PTHR21530:SF7">
    <property type="entry name" value="TRAB DOMAIN-CONTAINING PROTEIN"/>
    <property type="match status" value="1"/>
</dbReference>
<dbReference type="Ensembl" id="ENSSSCT00055044711.1">
    <property type="protein sequence ID" value="ENSSSCP00055035628.1"/>
    <property type="gene ID" value="ENSSSCG00055022685.1"/>
</dbReference>
<sequence length="340" mass="38277">MEAQEEQPPREADTEPVVTSGIPEVVPRALRGDPQSLSDVDAFNLLLEMKLKRRRERPDLPRTVTELVAEDGSRVYVVGTAHFSDDSKKDVVKTIREVQPDVVVVELCQYRVSMLKMDERTLLREAREVSLEKLQQAVRQASKVPFCKFHLGDRPIPVTFKRAIAALSFWQKVKLAWGLCFLSDPISKDDVERCKQKDLLEQMMAEMIGEFPDLHRTIVSERDVYLTYMLRQAARRLELPRASDAEPRKCVPSVVVGVVGMGHVPGIEKNWTTDLNIQEIMTVPPPSVSGRVARLALKATFLGLLGYSLYWMGRRAASLVLALPAAQHCLQRAAGAWPPK</sequence>
<dbReference type="PANTHER" id="PTHR21530">
    <property type="entry name" value="PHEROMONE SHUTDOWN PROTEIN"/>
    <property type="match status" value="1"/>
</dbReference>
<reference evidence="2" key="1">
    <citation type="submission" date="2025-05" db="UniProtKB">
        <authorList>
            <consortium name="Ensembl"/>
        </authorList>
    </citation>
    <scope>IDENTIFICATION</scope>
</reference>
<dbReference type="AlphaFoldDB" id="A0A8D1TM24"/>
<proteinExistence type="predicted"/>
<feature type="region of interest" description="Disordered" evidence="1">
    <location>
        <begin position="1"/>
        <end position="23"/>
    </location>
</feature>
<dbReference type="Proteomes" id="UP000694724">
    <property type="component" value="Unplaced"/>
</dbReference>
<dbReference type="InterPro" id="IPR002816">
    <property type="entry name" value="TraB/PrgY/GumN_fam"/>
</dbReference>
<dbReference type="Proteomes" id="UP000694570">
    <property type="component" value="Unplaced"/>
</dbReference>
<evidence type="ECO:0000313" key="2">
    <source>
        <dbReference type="Ensembl" id="ENSSSCP00050037974.1"/>
    </source>
</evidence>
<dbReference type="Ensembl" id="ENSSSCT00065012785.1">
    <property type="protein sequence ID" value="ENSSSCP00065005220.1"/>
    <property type="gene ID" value="ENSSSCG00065009602.1"/>
</dbReference>
<dbReference type="Proteomes" id="UP000694571">
    <property type="component" value="Unplaced"/>
</dbReference>
<dbReference type="Ensembl" id="ENSSSCT00030048132.1">
    <property type="protein sequence ID" value="ENSSSCP00030021720.1"/>
    <property type="gene ID" value="ENSSSCG00030034745.1"/>
</dbReference>
<organism evidence="2 3">
    <name type="scientific">Sus scrofa</name>
    <name type="common">Pig</name>
    <dbReference type="NCBI Taxonomy" id="9823"/>
    <lineage>
        <taxon>Eukaryota</taxon>
        <taxon>Metazoa</taxon>
        <taxon>Chordata</taxon>
        <taxon>Craniata</taxon>
        <taxon>Vertebrata</taxon>
        <taxon>Euteleostomi</taxon>
        <taxon>Mammalia</taxon>
        <taxon>Eutheria</taxon>
        <taxon>Laurasiatheria</taxon>
        <taxon>Artiodactyla</taxon>
        <taxon>Suina</taxon>
        <taxon>Suidae</taxon>
        <taxon>Sus</taxon>
    </lineage>
</organism>
<dbReference type="CDD" id="cd14726">
    <property type="entry name" value="TraB_PrgY-like"/>
    <property type="match status" value="1"/>
</dbReference>
<name>A0A8D1TM24_PIG</name>
<dbReference type="Ensembl" id="ENSSSCT00060066640.1">
    <property type="protein sequence ID" value="ENSSSCP00060028525.1"/>
    <property type="gene ID" value="ENSSSCG00060049067.1"/>
</dbReference>
<evidence type="ECO:0000256" key="1">
    <source>
        <dbReference type="SAM" id="MobiDB-lite"/>
    </source>
</evidence>
<evidence type="ECO:0000313" key="3">
    <source>
        <dbReference type="Proteomes" id="UP000694571"/>
    </source>
</evidence>
<dbReference type="InterPro" id="IPR046345">
    <property type="entry name" value="TraB_PrgY-like"/>
</dbReference>
<gene>
    <name evidence="2" type="primary">TRABD</name>
</gene>